<evidence type="ECO:0000256" key="2">
    <source>
        <dbReference type="SAM" id="SignalP"/>
    </source>
</evidence>
<dbReference type="AlphaFoldDB" id="A0A286UA28"/>
<evidence type="ECO:0000313" key="3">
    <source>
        <dbReference type="EMBL" id="PAV16427.1"/>
    </source>
</evidence>
<reference evidence="3 4" key="1">
    <citation type="journal article" date="2017" name="Mol. Ecol.">
        <title>Comparative and population genomic landscape of Phellinus noxius: A hypervariable fungus causing root rot in trees.</title>
        <authorList>
            <person name="Chung C.L."/>
            <person name="Lee T.J."/>
            <person name="Akiba M."/>
            <person name="Lee H.H."/>
            <person name="Kuo T.H."/>
            <person name="Liu D."/>
            <person name="Ke H.M."/>
            <person name="Yokoi T."/>
            <person name="Roa M.B."/>
            <person name="Lu M.J."/>
            <person name="Chang Y.Y."/>
            <person name="Ann P.J."/>
            <person name="Tsai J.N."/>
            <person name="Chen C.Y."/>
            <person name="Tzean S.S."/>
            <person name="Ota Y."/>
            <person name="Hattori T."/>
            <person name="Sahashi N."/>
            <person name="Liou R.F."/>
            <person name="Kikuchi T."/>
            <person name="Tsai I.J."/>
        </authorList>
    </citation>
    <scope>NUCLEOTIDE SEQUENCE [LARGE SCALE GENOMIC DNA]</scope>
    <source>
        <strain evidence="3 4">FFPRI411160</strain>
    </source>
</reference>
<feature type="compositionally biased region" description="Polar residues" evidence="1">
    <location>
        <begin position="72"/>
        <end position="81"/>
    </location>
</feature>
<protein>
    <submittedName>
        <fullName evidence="3">Uncharacterized protein</fullName>
    </submittedName>
</protein>
<sequence length="180" mass="19642">MRCLLTLVFSCLFAALVRAQTQTVTNALGQTVVEVISTNLVQGVITTQIIQTIEADEDETTTSTSTSTTSTQQNPIQGQPVTATGTGLTTFEYTTTDAAGNTEVLEGTFTPTFDTVIVTPSLTFSATCRTFTYSFSALEYVYHFNRGSCRWSLVCCCINRILFNIISCESTYILDGHCYP</sequence>
<evidence type="ECO:0000256" key="1">
    <source>
        <dbReference type="SAM" id="MobiDB-lite"/>
    </source>
</evidence>
<feature type="signal peptide" evidence="2">
    <location>
        <begin position="1"/>
        <end position="19"/>
    </location>
</feature>
<dbReference type="EMBL" id="NBII01000008">
    <property type="protein sequence ID" value="PAV16427.1"/>
    <property type="molecule type" value="Genomic_DNA"/>
</dbReference>
<dbReference type="Proteomes" id="UP000217199">
    <property type="component" value="Unassembled WGS sequence"/>
</dbReference>
<feature type="compositionally biased region" description="Low complexity" evidence="1">
    <location>
        <begin position="61"/>
        <end position="71"/>
    </location>
</feature>
<keyword evidence="4" id="KW-1185">Reference proteome</keyword>
<accession>A0A286UA28</accession>
<name>A0A286UA28_9AGAM</name>
<keyword evidence="2" id="KW-0732">Signal</keyword>
<dbReference type="InParanoid" id="A0A286UA28"/>
<feature type="region of interest" description="Disordered" evidence="1">
    <location>
        <begin position="56"/>
        <end position="82"/>
    </location>
</feature>
<comment type="caution">
    <text evidence="3">The sequence shown here is derived from an EMBL/GenBank/DDBJ whole genome shotgun (WGS) entry which is preliminary data.</text>
</comment>
<evidence type="ECO:0000313" key="4">
    <source>
        <dbReference type="Proteomes" id="UP000217199"/>
    </source>
</evidence>
<dbReference type="OrthoDB" id="3268845at2759"/>
<proteinExistence type="predicted"/>
<gene>
    <name evidence="3" type="ORF">PNOK_0804700</name>
</gene>
<feature type="chain" id="PRO_5013669097" evidence="2">
    <location>
        <begin position="20"/>
        <end position="180"/>
    </location>
</feature>
<organism evidence="3 4">
    <name type="scientific">Pyrrhoderma noxium</name>
    <dbReference type="NCBI Taxonomy" id="2282107"/>
    <lineage>
        <taxon>Eukaryota</taxon>
        <taxon>Fungi</taxon>
        <taxon>Dikarya</taxon>
        <taxon>Basidiomycota</taxon>
        <taxon>Agaricomycotina</taxon>
        <taxon>Agaricomycetes</taxon>
        <taxon>Hymenochaetales</taxon>
        <taxon>Hymenochaetaceae</taxon>
        <taxon>Pyrrhoderma</taxon>
    </lineage>
</organism>